<comment type="caution">
    <text evidence="2">The sequence shown here is derived from an EMBL/GenBank/DDBJ whole genome shotgun (WGS) entry which is preliminary data.</text>
</comment>
<dbReference type="Proteomes" id="UP000198287">
    <property type="component" value="Unassembled WGS sequence"/>
</dbReference>
<evidence type="ECO:0000313" key="3">
    <source>
        <dbReference type="Proteomes" id="UP000198287"/>
    </source>
</evidence>
<keyword evidence="3" id="KW-1185">Reference proteome</keyword>
<dbReference type="AlphaFoldDB" id="A0A226E1Y0"/>
<keyword evidence="1" id="KW-0472">Membrane</keyword>
<feature type="transmembrane region" description="Helical" evidence="1">
    <location>
        <begin position="130"/>
        <end position="153"/>
    </location>
</feature>
<evidence type="ECO:0000256" key="1">
    <source>
        <dbReference type="SAM" id="Phobius"/>
    </source>
</evidence>
<gene>
    <name evidence="2" type="ORF">Fcan01_14503</name>
</gene>
<dbReference type="EMBL" id="LNIX01000008">
    <property type="protein sequence ID" value="OXA51034.1"/>
    <property type="molecule type" value="Genomic_DNA"/>
</dbReference>
<proteinExistence type="predicted"/>
<organism evidence="2 3">
    <name type="scientific">Folsomia candida</name>
    <name type="common">Springtail</name>
    <dbReference type="NCBI Taxonomy" id="158441"/>
    <lineage>
        <taxon>Eukaryota</taxon>
        <taxon>Metazoa</taxon>
        <taxon>Ecdysozoa</taxon>
        <taxon>Arthropoda</taxon>
        <taxon>Hexapoda</taxon>
        <taxon>Collembola</taxon>
        <taxon>Entomobryomorpha</taxon>
        <taxon>Isotomoidea</taxon>
        <taxon>Isotomidae</taxon>
        <taxon>Proisotominae</taxon>
        <taxon>Folsomia</taxon>
    </lineage>
</organism>
<protein>
    <submittedName>
        <fullName evidence="2">Uncharacterized protein</fullName>
    </submittedName>
</protein>
<keyword evidence="1" id="KW-0812">Transmembrane</keyword>
<reference evidence="2 3" key="1">
    <citation type="submission" date="2015-12" db="EMBL/GenBank/DDBJ databases">
        <title>The genome of Folsomia candida.</title>
        <authorList>
            <person name="Faddeeva A."/>
            <person name="Derks M.F."/>
            <person name="Anvar Y."/>
            <person name="Smit S."/>
            <person name="Van Straalen N."/>
            <person name="Roelofs D."/>
        </authorList>
    </citation>
    <scope>NUCLEOTIDE SEQUENCE [LARGE SCALE GENOMIC DNA]</scope>
    <source>
        <strain evidence="2 3">VU population</strain>
        <tissue evidence="2">Whole body</tissue>
    </source>
</reference>
<keyword evidence="1" id="KW-1133">Transmembrane helix</keyword>
<accession>A0A226E1Y0</accession>
<feature type="transmembrane region" description="Helical" evidence="1">
    <location>
        <begin position="12"/>
        <end position="40"/>
    </location>
</feature>
<name>A0A226E1Y0_FOLCA</name>
<sequence length="185" mass="19484">MGKLIGFGLIGYGVGMLLTIVVMAIGGLEVMVGLFLPIALKMAPVDEILLAWVEVPLSMAITGKLSNVTTFKEDGILGGGRINFEVIMAGGGYDSAEEPVVPALWIEEDGDLDEVIRYVIKAGPLNIPSIFFWLVALGSLGAMGASILFKFLGKKKSVDGIERGASAPPATTVQVIALDETAFKE</sequence>
<evidence type="ECO:0000313" key="2">
    <source>
        <dbReference type="EMBL" id="OXA51034.1"/>
    </source>
</evidence>